<dbReference type="GO" id="GO:0006511">
    <property type="term" value="P:ubiquitin-dependent protein catabolic process"/>
    <property type="evidence" value="ECO:0007669"/>
    <property type="project" value="TreeGrafter"/>
</dbReference>
<dbReference type="PANTHER" id="PTHR11254">
    <property type="entry name" value="HECT DOMAIN UBIQUITIN-PROTEIN LIGASE"/>
    <property type="match status" value="1"/>
</dbReference>
<evidence type="ECO:0000256" key="3">
    <source>
        <dbReference type="ARBA" id="ARBA00012485"/>
    </source>
</evidence>
<name>A0A7S1PHX0_9EUKA</name>
<evidence type="ECO:0000313" key="9">
    <source>
        <dbReference type="EMBL" id="CAD9079765.1"/>
    </source>
</evidence>
<dbReference type="Pfam" id="PF00400">
    <property type="entry name" value="WD40"/>
    <property type="match status" value="1"/>
</dbReference>
<proteinExistence type="predicted"/>
<dbReference type="InterPro" id="IPR001680">
    <property type="entry name" value="WD40_rpt"/>
</dbReference>
<dbReference type="Gene3D" id="2.130.10.10">
    <property type="entry name" value="YVTN repeat-like/Quinoprotein amine dehydrogenase"/>
    <property type="match status" value="1"/>
</dbReference>
<dbReference type="InterPro" id="IPR050409">
    <property type="entry name" value="E3_ubiq-protein_ligase"/>
</dbReference>
<feature type="domain" description="HECT" evidence="8">
    <location>
        <begin position="657"/>
        <end position="886"/>
    </location>
</feature>
<dbReference type="EC" id="2.3.2.26" evidence="3"/>
<dbReference type="Gene3D" id="3.30.2160.10">
    <property type="entry name" value="Hect, E3 ligase catalytic domain"/>
    <property type="match status" value="1"/>
</dbReference>
<gene>
    <name evidence="9" type="ORF">PCOS0759_LOCUS3005</name>
</gene>
<evidence type="ECO:0000256" key="1">
    <source>
        <dbReference type="ARBA" id="ARBA00000885"/>
    </source>
</evidence>
<reference evidence="9" key="1">
    <citation type="submission" date="2021-01" db="EMBL/GenBank/DDBJ databases">
        <authorList>
            <person name="Corre E."/>
            <person name="Pelletier E."/>
            <person name="Niang G."/>
            <person name="Scheremetjew M."/>
            <person name="Finn R."/>
            <person name="Kale V."/>
            <person name="Holt S."/>
            <person name="Cochrane G."/>
            <person name="Meng A."/>
            <person name="Brown T."/>
            <person name="Cohen L."/>
        </authorList>
    </citation>
    <scope>NUCLEOTIDE SEQUENCE</scope>
    <source>
        <strain evidence="9">WS</strain>
    </source>
</reference>
<comment type="caution">
    <text evidence="6">Lacks conserved residue(s) required for the propagation of feature annotation.</text>
</comment>
<dbReference type="SUPFAM" id="SSF56204">
    <property type="entry name" value="Hect, E3 ligase catalytic domain"/>
    <property type="match status" value="1"/>
</dbReference>
<sequence length="953" mass="108420">MSNNMTTHSSPPHSPTQTKHQPIRHVKKIVAICWAGATNSIISSSTDGEIIKWNSIDLEAMRHSANGSLQSDESTAPAESNTATTMTTAASIPSPSAPVAVFGVPVLKIDTNEGSVGASATSGGANFTNTTLTSIFISEDEKYIFTASMQFLRVFSLLTGECIRNFKTPQGLLSVTVDTNRGLVFAGGLNGRIFSWDYMHGLTFQPFKNFEFSRKAFTGSLANNSDGEGIESINQKRHHSRSIHHLSLYKDYLISCGDDHFIRQWDTYNGHMLSQYSCGMDSPVTRFKVVSASDSPWYSNVLLSHHNPASMLRMPITHNPKDVTILFLQHHHAVSCVACVPREDEDDHDAPDRIFSNVIELITFDHMTSFTIVRHKMIALFNRLTSCVEIYNFNRELLFSQHIQGGVFTHNLMEFHPALGSKSRLDDTSQKKSNSLSLLYVRNQRLEHIECEWKSLSSSNSPSTIANYTEKHIDLVDALCGMGYDRTCVQQCVQIICEKSDMQNKGREPDMNFLMDECIDMLQRDFSSEETTHLETYFRQHNVDDTLHIAIPPQCESMNIAASLVDTENDSKCNDTSPEIAVFRERLNKVRQTKLNSLNSSEMRTLELAHEDIFEQVCKFYAQDNEDVLNSLYGDKWKFVVLISNERQEVSLQQLMDMFVPQMRTLLFKPSRDSNQNYFQKPHENNVELYECAGRCIAHCLLHDVQLPYFEVSETIFKILCEDELYFSDLQYTFADTFRQLCRLISSSKERGMNPITRGLLHFFDTVTQQELKPQGKDLTVDMGNVGEYISLYSKHRLYGHVKESVDAFLIGFHSLIPRQLCTNIGGESIQYALCGLVPEVHTHVLKKQVIYAGVYGLLREKHHIVQWFWKIFETMLSKEERCILYELWSGERFRRMYSTPHGGALAICGNPLSEMDVTFSVSEDEYSVQISPDFEDMEALLDAVKMLVRRED</sequence>
<feature type="region of interest" description="Disordered" evidence="7">
    <location>
        <begin position="1"/>
        <end position="22"/>
    </location>
</feature>
<evidence type="ECO:0000256" key="5">
    <source>
        <dbReference type="ARBA" id="ARBA00022786"/>
    </source>
</evidence>
<dbReference type="Gene3D" id="3.90.1750.10">
    <property type="entry name" value="Hect, E3 ligase catalytic domains"/>
    <property type="match status" value="1"/>
</dbReference>
<evidence type="ECO:0000256" key="2">
    <source>
        <dbReference type="ARBA" id="ARBA00004906"/>
    </source>
</evidence>
<dbReference type="InterPro" id="IPR015943">
    <property type="entry name" value="WD40/YVTN_repeat-like_dom_sf"/>
</dbReference>
<dbReference type="InterPro" id="IPR000569">
    <property type="entry name" value="HECT_dom"/>
</dbReference>
<feature type="region of interest" description="Disordered" evidence="7">
    <location>
        <begin position="65"/>
        <end position="84"/>
    </location>
</feature>
<comment type="catalytic activity">
    <reaction evidence="1">
        <text>S-ubiquitinyl-[E2 ubiquitin-conjugating enzyme]-L-cysteine + [acceptor protein]-L-lysine = [E2 ubiquitin-conjugating enzyme]-L-cysteine + N(6)-ubiquitinyl-[acceptor protein]-L-lysine.</text>
        <dbReference type="EC" id="2.3.2.26"/>
    </reaction>
</comment>
<organism evidence="9">
    <name type="scientific">Percolomonas cosmopolitus</name>
    <dbReference type="NCBI Taxonomy" id="63605"/>
    <lineage>
        <taxon>Eukaryota</taxon>
        <taxon>Discoba</taxon>
        <taxon>Heterolobosea</taxon>
        <taxon>Tetramitia</taxon>
        <taxon>Eutetramitia</taxon>
        <taxon>Percolomonadidae</taxon>
        <taxon>Percolomonas</taxon>
    </lineage>
</organism>
<dbReference type="SMART" id="SM00320">
    <property type="entry name" value="WD40"/>
    <property type="match status" value="3"/>
</dbReference>
<keyword evidence="4" id="KW-0808">Transferase</keyword>
<dbReference type="Pfam" id="PF00632">
    <property type="entry name" value="HECT"/>
    <property type="match status" value="1"/>
</dbReference>
<dbReference type="PROSITE" id="PS50237">
    <property type="entry name" value="HECT"/>
    <property type="match status" value="1"/>
</dbReference>
<dbReference type="GO" id="GO:0061630">
    <property type="term" value="F:ubiquitin protein ligase activity"/>
    <property type="evidence" value="ECO:0007669"/>
    <property type="project" value="UniProtKB-EC"/>
</dbReference>
<dbReference type="GO" id="GO:0016567">
    <property type="term" value="P:protein ubiquitination"/>
    <property type="evidence" value="ECO:0007669"/>
    <property type="project" value="TreeGrafter"/>
</dbReference>
<dbReference type="PANTHER" id="PTHR11254:SF440">
    <property type="entry name" value="E3 UBIQUITIN-PROTEIN LIGASE NEDD-4"/>
    <property type="match status" value="1"/>
</dbReference>
<dbReference type="SMART" id="SM00119">
    <property type="entry name" value="HECTc"/>
    <property type="match status" value="1"/>
</dbReference>
<feature type="compositionally biased region" description="Polar residues" evidence="7">
    <location>
        <begin position="65"/>
        <end position="74"/>
    </location>
</feature>
<comment type="pathway">
    <text evidence="2">Protein modification; protein ubiquitination.</text>
</comment>
<dbReference type="SUPFAM" id="SSF50998">
    <property type="entry name" value="Quinoprotein alcohol dehydrogenase-like"/>
    <property type="match status" value="1"/>
</dbReference>
<evidence type="ECO:0000256" key="6">
    <source>
        <dbReference type="PROSITE-ProRule" id="PRU00104"/>
    </source>
</evidence>
<dbReference type="InterPro" id="IPR035983">
    <property type="entry name" value="Hect_E3_ubiquitin_ligase"/>
</dbReference>
<protein>
    <recommendedName>
        <fullName evidence="3">HECT-type E3 ubiquitin transferase</fullName>
        <ecNumber evidence="3">2.3.2.26</ecNumber>
    </recommendedName>
</protein>
<evidence type="ECO:0000256" key="7">
    <source>
        <dbReference type="SAM" id="MobiDB-lite"/>
    </source>
</evidence>
<accession>A0A7S1PHX0</accession>
<dbReference type="EMBL" id="HBGD01003639">
    <property type="protein sequence ID" value="CAD9079765.1"/>
    <property type="molecule type" value="Transcribed_RNA"/>
</dbReference>
<evidence type="ECO:0000256" key="4">
    <source>
        <dbReference type="ARBA" id="ARBA00022679"/>
    </source>
</evidence>
<dbReference type="GO" id="GO:0005737">
    <property type="term" value="C:cytoplasm"/>
    <property type="evidence" value="ECO:0007669"/>
    <property type="project" value="TreeGrafter"/>
</dbReference>
<dbReference type="AlphaFoldDB" id="A0A7S1PHX0"/>
<keyword evidence="5 6" id="KW-0833">Ubl conjugation pathway</keyword>
<dbReference type="InterPro" id="IPR011047">
    <property type="entry name" value="Quinoprotein_ADH-like_sf"/>
</dbReference>
<evidence type="ECO:0000259" key="8">
    <source>
        <dbReference type="PROSITE" id="PS50237"/>
    </source>
</evidence>
<feature type="compositionally biased region" description="Polar residues" evidence="7">
    <location>
        <begin position="1"/>
        <end position="20"/>
    </location>
</feature>